<evidence type="ECO:0000256" key="6">
    <source>
        <dbReference type="ARBA" id="ARBA00022989"/>
    </source>
</evidence>
<dbReference type="GO" id="GO:0005886">
    <property type="term" value="C:plasma membrane"/>
    <property type="evidence" value="ECO:0007669"/>
    <property type="project" value="UniProtKB-SubCell"/>
</dbReference>
<dbReference type="PANTHER" id="PTHR30012">
    <property type="entry name" value="GENERAL SECRETION PATHWAY PROTEIN"/>
    <property type="match status" value="1"/>
</dbReference>
<evidence type="ECO:0000256" key="5">
    <source>
        <dbReference type="ARBA" id="ARBA00022692"/>
    </source>
</evidence>
<comment type="similarity">
    <text evidence="2">Belongs to the GSP F family.</text>
</comment>
<feature type="non-terminal residue" evidence="10">
    <location>
        <position position="205"/>
    </location>
</feature>
<comment type="subcellular location">
    <subcellularLocation>
        <location evidence="1">Cell inner membrane</location>
        <topology evidence="1">Multi-pass membrane protein</topology>
    </subcellularLocation>
</comment>
<feature type="transmembrane region" description="Helical" evidence="8">
    <location>
        <begin position="170"/>
        <end position="192"/>
    </location>
</feature>
<proteinExistence type="inferred from homology"/>
<evidence type="ECO:0000256" key="1">
    <source>
        <dbReference type="ARBA" id="ARBA00004429"/>
    </source>
</evidence>
<evidence type="ECO:0000256" key="7">
    <source>
        <dbReference type="ARBA" id="ARBA00023136"/>
    </source>
</evidence>
<dbReference type="InterPro" id="IPR042094">
    <property type="entry name" value="T2SS_GspF_sf"/>
</dbReference>
<evidence type="ECO:0000313" key="11">
    <source>
        <dbReference type="Proteomes" id="UP000231469"/>
    </source>
</evidence>
<keyword evidence="4" id="KW-0997">Cell inner membrane</keyword>
<evidence type="ECO:0000256" key="3">
    <source>
        <dbReference type="ARBA" id="ARBA00022475"/>
    </source>
</evidence>
<dbReference type="Gene3D" id="1.20.81.30">
    <property type="entry name" value="Type II secretion system (T2SS), domain F"/>
    <property type="match status" value="1"/>
</dbReference>
<accession>A0A2M7VL35</accession>
<dbReference type="AlphaFoldDB" id="A0A2M7VL35"/>
<evidence type="ECO:0000256" key="8">
    <source>
        <dbReference type="SAM" id="Phobius"/>
    </source>
</evidence>
<dbReference type="PRINTS" id="PR00812">
    <property type="entry name" value="BCTERIALGSPF"/>
</dbReference>
<dbReference type="PANTHER" id="PTHR30012:SF0">
    <property type="entry name" value="TYPE II SECRETION SYSTEM PROTEIN F-RELATED"/>
    <property type="match status" value="1"/>
</dbReference>
<keyword evidence="7 8" id="KW-0472">Membrane</keyword>
<dbReference type="FunFam" id="1.20.81.30:FF:000001">
    <property type="entry name" value="Type II secretion system protein F"/>
    <property type="match status" value="1"/>
</dbReference>
<keyword evidence="6 8" id="KW-1133">Transmembrane helix</keyword>
<keyword evidence="3" id="KW-1003">Cell membrane</keyword>
<keyword evidence="5 8" id="KW-0812">Transmembrane</keyword>
<dbReference type="Pfam" id="PF00482">
    <property type="entry name" value="T2SSF"/>
    <property type="match status" value="1"/>
</dbReference>
<comment type="caution">
    <text evidence="10">The sequence shown here is derived from an EMBL/GenBank/DDBJ whole genome shotgun (WGS) entry which is preliminary data.</text>
</comment>
<name>A0A2M7VL35_9BACT</name>
<protein>
    <recommendedName>
        <fullName evidence="9">Type II secretion system protein GspF domain-containing protein</fullName>
    </recommendedName>
</protein>
<gene>
    <name evidence="10" type="ORF">COX73_00150</name>
</gene>
<sequence length="205" mass="23232">MPRYFYTAKSLKGEEKSGVLETKDIHQLAQKLHEQGFILIKAIVEEKRLKRKFKFSLPSFGVSLSEKMFFTRNLQVMISAGIPLVRAIGTLSLQTKSKKFKQVLLNIKEEIVKGKNFSDTLANEPSIFSELFQNMVKVGEEAGTLEEVLKVLALQMERERDIKSKIKGAMIYPAIIICAMFGIGILMMVTVVPQLAETFKELEIE</sequence>
<organism evidence="10 11">
    <name type="scientific">bacterium (Candidatus Gribaldobacteria) CG_4_10_14_0_2_um_filter_36_18</name>
    <dbReference type="NCBI Taxonomy" id="2014264"/>
    <lineage>
        <taxon>Bacteria</taxon>
        <taxon>Candidatus Gribaldobacteria</taxon>
    </lineage>
</organism>
<evidence type="ECO:0000259" key="9">
    <source>
        <dbReference type="Pfam" id="PF00482"/>
    </source>
</evidence>
<evidence type="ECO:0000313" key="10">
    <source>
        <dbReference type="EMBL" id="PJA02547.1"/>
    </source>
</evidence>
<dbReference type="InterPro" id="IPR003004">
    <property type="entry name" value="GspF/PilC"/>
</dbReference>
<evidence type="ECO:0000256" key="4">
    <source>
        <dbReference type="ARBA" id="ARBA00022519"/>
    </source>
</evidence>
<dbReference type="EMBL" id="PFPS01000008">
    <property type="protein sequence ID" value="PJA02547.1"/>
    <property type="molecule type" value="Genomic_DNA"/>
</dbReference>
<dbReference type="Proteomes" id="UP000231469">
    <property type="component" value="Unassembled WGS sequence"/>
</dbReference>
<dbReference type="InterPro" id="IPR018076">
    <property type="entry name" value="T2SS_GspF_dom"/>
</dbReference>
<evidence type="ECO:0000256" key="2">
    <source>
        <dbReference type="ARBA" id="ARBA00005745"/>
    </source>
</evidence>
<reference evidence="11" key="1">
    <citation type="submission" date="2017-09" db="EMBL/GenBank/DDBJ databases">
        <title>Depth-based differentiation of microbial function through sediment-hosted aquifers and enrichment of novel symbionts in the deep terrestrial subsurface.</title>
        <authorList>
            <person name="Probst A.J."/>
            <person name="Ladd B."/>
            <person name="Jarett J.K."/>
            <person name="Geller-Mcgrath D.E."/>
            <person name="Sieber C.M.K."/>
            <person name="Emerson J.B."/>
            <person name="Anantharaman K."/>
            <person name="Thomas B.C."/>
            <person name="Malmstrom R."/>
            <person name="Stieglmeier M."/>
            <person name="Klingl A."/>
            <person name="Woyke T."/>
            <person name="Ryan C.M."/>
            <person name="Banfield J.F."/>
        </authorList>
    </citation>
    <scope>NUCLEOTIDE SEQUENCE [LARGE SCALE GENOMIC DNA]</scope>
</reference>
<feature type="domain" description="Type II secretion system protein GspF" evidence="9">
    <location>
        <begin position="70"/>
        <end position="193"/>
    </location>
</feature>